<comment type="function">
    <text evidence="17">Serine/threonine-protein kinase that may function as a signaling receptor of extracellular matrix component. Binding to pectin may have significance in the control of cell expansion, morphogenesis and development.</text>
</comment>
<evidence type="ECO:0000256" key="1">
    <source>
        <dbReference type="ARBA" id="ARBA00004479"/>
    </source>
</evidence>
<accession>A0AAD4JI17</accession>
<dbReference type="SUPFAM" id="SSF57196">
    <property type="entry name" value="EGF/Laminin"/>
    <property type="match status" value="1"/>
</dbReference>
<dbReference type="Pfam" id="PF07645">
    <property type="entry name" value="EGF_CA"/>
    <property type="match status" value="1"/>
</dbReference>
<dbReference type="InterPro" id="IPR049883">
    <property type="entry name" value="NOTCH1_EGF-like"/>
</dbReference>
<dbReference type="SMART" id="SM00181">
    <property type="entry name" value="EGF"/>
    <property type="match status" value="2"/>
</dbReference>
<dbReference type="PROSITE" id="PS01187">
    <property type="entry name" value="EGF_CA"/>
    <property type="match status" value="1"/>
</dbReference>
<dbReference type="InterPro" id="IPR011009">
    <property type="entry name" value="Kinase-like_dom_sf"/>
</dbReference>
<dbReference type="FunFam" id="1.10.510.10:FF:000084">
    <property type="entry name" value="Wall-associated receptor kinase 2"/>
    <property type="match status" value="1"/>
</dbReference>
<evidence type="ECO:0000256" key="10">
    <source>
        <dbReference type="ARBA" id="ARBA00022777"/>
    </source>
</evidence>
<evidence type="ECO:0000256" key="6">
    <source>
        <dbReference type="ARBA" id="ARBA00022692"/>
    </source>
</evidence>
<keyword evidence="12 20" id="KW-1133">Transmembrane helix</keyword>
<dbReference type="GO" id="GO:0007166">
    <property type="term" value="P:cell surface receptor signaling pathway"/>
    <property type="evidence" value="ECO:0007669"/>
    <property type="project" value="InterPro"/>
</dbReference>
<dbReference type="GO" id="GO:0005524">
    <property type="term" value="F:ATP binding"/>
    <property type="evidence" value="ECO:0007669"/>
    <property type="project" value="UniProtKB-UniRule"/>
</dbReference>
<organism evidence="23 24">
    <name type="scientific">Perilla frutescens var. hirtella</name>
    <name type="common">Perilla citriodora</name>
    <name type="synonym">Perilla setoyensis</name>
    <dbReference type="NCBI Taxonomy" id="608512"/>
    <lineage>
        <taxon>Eukaryota</taxon>
        <taxon>Viridiplantae</taxon>
        <taxon>Streptophyta</taxon>
        <taxon>Embryophyta</taxon>
        <taxon>Tracheophyta</taxon>
        <taxon>Spermatophyta</taxon>
        <taxon>Magnoliopsida</taxon>
        <taxon>eudicotyledons</taxon>
        <taxon>Gunneridae</taxon>
        <taxon>Pentapetalae</taxon>
        <taxon>asterids</taxon>
        <taxon>lamiids</taxon>
        <taxon>Lamiales</taxon>
        <taxon>Lamiaceae</taxon>
        <taxon>Nepetoideae</taxon>
        <taxon>Elsholtzieae</taxon>
        <taxon>Perilla</taxon>
    </lineage>
</organism>
<evidence type="ECO:0000256" key="8">
    <source>
        <dbReference type="ARBA" id="ARBA00022737"/>
    </source>
</evidence>
<evidence type="ECO:0000256" key="7">
    <source>
        <dbReference type="ARBA" id="ARBA00022729"/>
    </source>
</evidence>
<dbReference type="Pfam" id="PF00069">
    <property type="entry name" value="Pkinase"/>
    <property type="match status" value="1"/>
</dbReference>
<dbReference type="PROSITE" id="PS00010">
    <property type="entry name" value="ASX_HYDROXYL"/>
    <property type="match status" value="1"/>
</dbReference>
<evidence type="ECO:0000256" key="14">
    <source>
        <dbReference type="ARBA" id="ARBA00023157"/>
    </source>
</evidence>
<keyword evidence="8" id="KW-0677">Repeat</keyword>
<evidence type="ECO:0000259" key="21">
    <source>
        <dbReference type="PROSITE" id="PS50011"/>
    </source>
</evidence>
<keyword evidence="4" id="KW-0597">Phosphoprotein</keyword>
<feature type="domain" description="EGF-like" evidence="22">
    <location>
        <begin position="202"/>
        <end position="241"/>
    </location>
</feature>
<evidence type="ECO:0000256" key="20">
    <source>
        <dbReference type="SAM" id="Phobius"/>
    </source>
</evidence>
<comment type="catalytic activity">
    <reaction evidence="16">
        <text>L-threonyl-[protein] + ATP = O-phospho-L-threonyl-[protein] + ADP + H(+)</text>
        <dbReference type="Rhea" id="RHEA:46608"/>
        <dbReference type="Rhea" id="RHEA-COMP:11060"/>
        <dbReference type="Rhea" id="RHEA-COMP:11605"/>
        <dbReference type="ChEBI" id="CHEBI:15378"/>
        <dbReference type="ChEBI" id="CHEBI:30013"/>
        <dbReference type="ChEBI" id="CHEBI:30616"/>
        <dbReference type="ChEBI" id="CHEBI:61977"/>
        <dbReference type="ChEBI" id="CHEBI:456216"/>
    </reaction>
</comment>
<keyword evidence="3 18" id="KW-0245">EGF-like domain</keyword>
<feature type="domain" description="Protein kinase" evidence="21">
    <location>
        <begin position="328"/>
        <end position="603"/>
    </location>
</feature>
<evidence type="ECO:0000256" key="19">
    <source>
        <dbReference type="PROSITE-ProRule" id="PRU10141"/>
    </source>
</evidence>
<dbReference type="InterPro" id="IPR018097">
    <property type="entry name" value="EGF_Ca-bd_CS"/>
</dbReference>
<dbReference type="InterPro" id="IPR000742">
    <property type="entry name" value="EGF"/>
</dbReference>
<dbReference type="Gene3D" id="2.10.25.10">
    <property type="entry name" value="Laminin"/>
    <property type="match status" value="1"/>
</dbReference>
<dbReference type="PANTHER" id="PTHR27005:SF283">
    <property type="entry name" value="OS02G0633066 PROTEIN"/>
    <property type="match status" value="1"/>
</dbReference>
<evidence type="ECO:0000256" key="16">
    <source>
        <dbReference type="ARBA" id="ARBA00047951"/>
    </source>
</evidence>
<comment type="caution">
    <text evidence="23">The sequence shown here is derived from an EMBL/GenBank/DDBJ whole genome shotgun (WGS) entry which is preliminary data.</text>
</comment>
<dbReference type="FunFam" id="3.30.200.20:FF:000043">
    <property type="entry name" value="Wall-associated receptor kinase 2"/>
    <property type="match status" value="1"/>
</dbReference>
<evidence type="ECO:0000259" key="22">
    <source>
        <dbReference type="PROSITE" id="PS50026"/>
    </source>
</evidence>
<evidence type="ECO:0000256" key="11">
    <source>
        <dbReference type="ARBA" id="ARBA00022840"/>
    </source>
</evidence>
<dbReference type="GO" id="GO:0004674">
    <property type="term" value="F:protein serine/threonine kinase activity"/>
    <property type="evidence" value="ECO:0007669"/>
    <property type="project" value="UniProtKB-KW"/>
</dbReference>
<dbReference type="SUPFAM" id="SSF56112">
    <property type="entry name" value="Protein kinase-like (PK-like)"/>
    <property type="match status" value="1"/>
</dbReference>
<dbReference type="InterPro" id="IPR001881">
    <property type="entry name" value="EGF-like_Ca-bd_dom"/>
</dbReference>
<feature type="binding site" evidence="19">
    <location>
        <position position="357"/>
    </location>
    <ligand>
        <name>ATP</name>
        <dbReference type="ChEBI" id="CHEBI:30616"/>
    </ligand>
</feature>
<dbReference type="InterPro" id="IPR000152">
    <property type="entry name" value="EGF-type_Asp/Asn_hydroxyl_site"/>
</dbReference>
<dbReference type="GO" id="GO:0005509">
    <property type="term" value="F:calcium ion binding"/>
    <property type="evidence" value="ECO:0007669"/>
    <property type="project" value="InterPro"/>
</dbReference>
<keyword evidence="24" id="KW-1185">Reference proteome</keyword>
<dbReference type="InterPro" id="IPR008271">
    <property type="entry name" value="Ser/Thr_kinase_AS"/>
</dbReference>
<dbReference type="InterPro" id="IPR045274">
    <property type="entry name" value="WAK-like"/>
</dbReference>
<reference evidence="23 24" key="1">
    <citation type="journal article" date="2021" name="Nat. Commun.">
        <title>Incipient diploidization of the medicinal plant Perilla within 10,000 years.</title>
        <authorList>
            <person name="Zhang Y."/>
            <person name="Shen Q."/>
            <person name="Leng L."/>
            <person name="Zhang D."/>
            <person name="Chen S."/>
            <person name="Shi Y."/>
            <person name="Ning Z."/>
            <person name="Chen S."/>
        </authorList>
    </citation>
    <scope>NUCLEOTIDE SEQUENCE [LARGE SCALE GENOMIC DNA]</scope>
    <source>
        <strain evidence="24">cv. PC099</strain>
    </source>
</reference>
<keyword evidence="5" id="KW-0808">Transferase</keyword>
<dbReference type="GO" id="GO:0005886">
    <property type="term" value="C:plasma membrane"/>
    <property type="evidence" value="ECO:0007669"/>
    <property type="project" value="TreeGrafter"/>
</dbReference>
<gene>
    <name evidence="23" type="ORF">C2S53_019001</name>
</gene>
<dbReference type="InterPro" id="IPR017441">
    <property type="entry name" value="Protein_kinase_ATP_BS"/>
</dbReference>
<protein>
    <submittedName>
        <fullName evidence="23">Uncharacterized protein</fullName>
    </submittedName>
</protein>
<keyword evidence="7" id="KW-0732">Signal</keyword>
<evidence type="ECO:0000256" key="3">
    <source>
        <dbReference type="ARBA" id="ARBA00022536"/>
    </source>
</evidence>
<keyword evidence="2" id="KW-0723">Serine/threonine-protein kinase</keyword>
<evidence type="ECO:0000256" key="12">
    <source>
        <dbReference type="ARBA" id="ARBA00022989"/>
    </source>
</evidence>
<evidence type="ECO:0000256" key="18">
    <source>
        <dbReference type="PROSITE-ProRule" id="PRU00076"/>
    </source>
</evidence>
<evidence type="ECO:0000256" key="2">
    <source>
        <dbReference type="ARBA" id="ARBA00022527"/>
    </source>
</evidence>
<dbReference type="CDD" id="cd14066">
    <property type="entry name" value="STKc_IRAK"/>
    <property type="match status" value="1"/>
</dbReference>
<comment type="subcellular location">
    <subcellularLocation>
        <location evidence="1">Membrane</location>
        <topology evidence="1">Single-pass type I membrane protein</topology>
    </subcellularLocation>
</comment>
<proteinExistence type="predicted"/>
<dbReference type="Gene3D" id="1.10.510.10">
    <property type="entry name" value="Transferase(Phosphotransferase) domain 1"/>
    <property type="match status" value="1"/>
</dbReference>
<name>A0AAD4JI17_PERFH</name>
<evidence type="ECO:0000256" key="17">
    <source>
        <dbReference type="ARBA" id="ARBA00058961"/>
    </source>
</evidence>
<dbReference type="PROSITE" id="PS50026">
    <property type="entry name" value="EGF_3"/>
    <property type="match status" value="1"/>
</dbReference>
<dbReference type="PANTHER" id="PTHR27005">
    <property type="entry name" value="WALL-ASSOCIATED RECEPTOR KINASE-LIKE 21"/>
    <property type="match status" value="1"/>
</dbReference>
<dbReference type="EMBL" id="SDAM02000053">
    <property type="protein sequence ID" value="KAH6834166.1"/>
    <property type="molecule type" value="Genomic_DNA"/>
</dbReference>
<dbReference type="SMART" id="SM00220">
    <property type="entry name" value="S_TKc"/>
    <property type="match status" value="1"/>
</dbReference>
<keyword evidence="9 19" id="KW-0547">Nucleotide-binding</keyword>
<evidence type="ECO:0000256" key="4">
    <source>
        <dbReference type="ARBA" id="ARBA00022553"/>
    </source>
</evidence>
<evidence type="ECO:0000313" key="23">
    <source>
        <dbReference type="EMBL" id="KAH6834166.1"/>
    </source>
</evidence>
<dbReference type="Proteomes" id="UP001190926">
    <property type="component" value="Unassembled WGS sequence"/>
</dbReference>
<dbReference type="AlphaFoldDB" id="A0AAD4JI17"/>
<evidence type="ECO:0000256" key="9">
    <source>
        <dbReference type="ARBA" id="ARBA00022741"/>
    </source>
</evidence>
<dbReference type="PROSITE" id="PS00108">
    <property type="entry name" value="PROTEIN_KINASE_ST"/>
    <property type="match status" value="1"/>
</dbReference>
<keyword evidence="13 20" id="KW-0472">Membrane</keyword>
<keyword evidence="10" id="KW-0418">Kinase</keyword>
<evidence type="ECO:0000256" key="13">
    <source>
        <dbReference type="ARBA" id="ARBA00023136"/>
    </source>
</evidence>
<dbReference type="CDD" id="cd00054">
    <property type="entry name" value="EGF_CA"/>
    <property type="match status" value="1"/>
</dbReference>
<keyword evidence="14" id="KW-1015">Disulfide bond</keyword>
<dbReference type="InterPro" id="IPR000719">
    <property type="entry name" value="Prot_kinase_dom"/>
</dbReference>
<evidence type="ECO:0000256" key="5">
    <source>
        <dbReference type="ARBA" id="ARBA00022679"/>
    </source>
</evidence>
<dbReference type="PROSITE" id="PS50011">
    <property type="entry name" value="PROTEIN_KINASE_DOM"/>
    <property type="match status" value="1"/>
</dbReference>
<keyword evidence="6 20" id="KW-0812">Transmembrane</keyword>
<comment type="catalytic activity">
    <reaction evidence="15">
        <text>L-seryl-[protein] + ATP = O-phospho-L-seryl-[protein] + ADP + H(+)</text>
        <dbReference type="Rhea" id="RHEA:17989"/>
        <dbReference type="Rhea" id="RHEA-COMP:9863"/>
        <dbReference type="Rhea" id="RHEA-COMP:11604"/>
        <dbReference type="ChEBI" id="CHEBI:15378"/>
        <dbReference type="ChEBI" id="CHEBI:29999"/>
        <dbReference type="ChEBI" id="CHEBI:30616"/>
        <dbReference type="ChEBI" id="CHEBI:83421"/>
        <dbReference type="ChEBI" id="CHEBI:456216"/>
    </reaction>
</comment>
<sequence length="660" mass="73016">MKMMQSIGRQCYGANGDLVSFNYPRVNLPIDLTFNSTANTFTVVGCHAEALIIGLSRNGDRFQTNSCDACNSGDAAAEGPCNGVGCCQTSIPGDVSELQVLLKNQSTASYGDHVNNCAYAFVVEEAAFRLISPRNLMNVQALPVVVDWVIGNGTCEMNTATSAYACASPNSGCYEPDDGDGYRCRCDGGYRGNPYFINGCRDIDECEDAALNKCSKREYCTNTEGNYTCSCPKGYSGNGRDDEGCMKKQDMTIHYILIGFAFGITALLLAAILLYMELKRRSLKRIKQRNFHQNGGILLQEKLTRMGRSANMVEIFTSSDLQTATKDFHSSMIVGQGGFGTVYKGLLPDNKVVAIKKSKRVDPNQIEQFINEVFVLSQVNHKNIVRLLGCCLETQVPLLVYEFISNGTLSSHIHDEVKARFFDWDMRLKIAAETAGVLSYLHSGAASTPIIHRDVKSDNILLDHNFIARVSDFGASRLVPHDLTQLSTMVQDTLGYVDPEYMKTNHLTEKSDVYSFGVVLLELITGRRAVNFNKPEEERNLANFFLNVVKQNPLSEILDVNIDPDRNMEQISEVARIAKGCLNVRGEDRPTMKEVATELEALMLAGKHSCVRNEDSVEEEMECFSWNGRLLNPSANGEGNSSNIAYDAVEYDSLMWKGGR</sequence>
<dbReference type="PROSITE" id="PS00107">
    <property type="entry name" value="PROTEIN_KINASE_ATP"/>
    <property type="match status" value="1"/>
</dbReference>
<feature type="transmembrane region" description="Helical" evidence="20">
    <location>
        <begin position="255"/>
        <end position="276"/>
    </location>
</feature>
<evidence type="ECO:0000313" key="24">
    <source>
        <dbReference type="Proteomes" id="UP001190926"/>
    </source>
</evidence>
<keyword evidence="11 19" id="KW-0067">ATP-binding</keyword>
<evidence type="ECO:0000256" key="15">
    <source>
        <dbReference type="ARBA" id="ARBA00047558"/>
    </source>
</evidence>
<dbReference type="SMART" id="SM00179">
    <property type="entry name" value="EGF_CA"/>
    <property type="match status" value="1"/>
</dbReference>
<comment type="caution">
    <text evidence="18">Lacks conserved residue(s) required for the propagation of feature annotation.</text>
</comment>
<dbReference type="Gene3D" id="3.30.200.20">
    <property type="entry name" value="Phosphorylase Kinase, domain 1"/>
    <property type="match status" value="1"/>
</dbReference>
<dbReference type="FunFam" id="2.10.25.10:FF:000038">
    <property type="entry name" value="Fibrillin 2"/>
    <property type="match status" value="1"/>
</dbReference>